<organism evidence="1 2">
    <name type="scientific">Acinetobacter oleivorans (strain JCM 16667 / KCTC 23045 / DR1)</name>
    <dbReference type="NCBI Taxonomy" id="436717"/>
    <lineage>
        <taxon>Bacteria</taxon>
        <taxon>Pseudomonadati</taxon>
        <taxon>Pseudomonadota</taxon>
        <taxon>Gammaproteobacteria</taxon>
        <taxon>Moraxellales</taxon>
        <taxon>Moraxellaceae</taxon>
        <taxon>Acinetobacter</taxon>
    </lineage>
</organism>
<protein>
    <submittedName>
        <fullName evidence="1">Uncharacterized protein</fullName>
    </submittedName>
</protein>
<evidence type="ECO:0000313" key="2">
    <source>
        <dbReference type="Proteomes" id="UP000000392"/>
    </source>
</evidence>
<accession>A0AAN0P5G0</accession>
<dbReference type="EMBL" id="CP002080">
    <property type="protein sequence ID" value="ADI89127.1"/>
    <property type="molecule type" value="Genomic_DNA"/>
</dbReference>
<dbReference type="KEGG" id="acd:AOLE_01120"/>
<name>A0AAN0P5G0_ACISD</name>
<reference evidence="1 2" key="1">
    <citation type="journal article" date="2010" name="J. Bacteriol.">
        <title>Complete genome sequence of the diesel-degrading Acinetobacter sp. strain DR1.</title>
        <authorList>
            <person name="Jung J."/>
            <person name="Baek J.H."/>
            <person name="Park W."/>
        </authorList>
    </citation>
    <scope>NUCLEOTIDE SEQUENCE [LARGE SCALE GENOMIC DNA]</scope>
    <source>
        <strain evidence="2">JCM 16667 / KCTC 23045 / DR1</strain>
    </source>
</reference>
<gene>
    <name evidence="1" type="ordered locus">AOLE_01120</name>
</gene>
<dbReference type="Proteomes" id="UP000000392">
    <property type="component" value="Chromosome"/>
</dbReference>
<dbReference type="AlphaFoldDB" id="A0AAN0P5G0"/>
<evidence type="ECO:0000313" key="1">
    <source>
        <dbReference type="EMBL" id="ADI89127.1"/>
    </source>
</evidence>
<sequence length="55" mass="6489">MVAKRKGISRLVQKQPAHLKVFPYRSTVEWWQIDKGLADWAQYQHTRKCPLIALP</sequence>
<proteinExistence type="predicted"/>